<dbReference type="InterPro" id="IPR002347">
    <property type="entry name" value="SDR_fam"/>
</dbReference>
<dbReference type="EMBL" id="CP074371">
    <property type="protein sequence ID" value="QVI21176.1"/>
    <property type="molecule type" value="Genomic_DNA"/>
</dbReference>
<feature type="domain" description="Ketoreductase" evidence="4">
    <location>
        <begin position="8"/>
        <end position="189"/>
    </location>
</feature>
<comment type="similarity">
    <text evidence="1">Belongs to the short-chain dehydrogenases/reductases (SDR) family.</text>
</comment>
<evidence type="ECO:0000256" key="2">
    <source>
        <dbReference type="ARBA" id="ARBA00023002"/>
    </source>
</evidence>
<dbReference type="Gene3D" id="3.40.50.720">
    <property type="entry name" value="NAD(P)-binding Rossmann-like Domain"/>
    <property type="match status" value="1"/>
</dbReference>
<protein>
    <submittedName>
        <fullName evidence="5">SDR family oxidoreductase</fullName>
    </submittedName>
</protein>
<evidence type="ECO:0000259" key="4">
    <source>
        <dbReference type="SMART" id="SM00822"/>
    </source>
</evidence>
<dbReference type="SMART" id="SM00822">
    <property type="entry name" value="PKS_KR"/>
    <property type="match status" value="1"/>
</dbReference>
<dbReference type="InterPro" id="IPR057326">
    <property type="entry name" value="KR_dom"/>
</dbReference>
<dbReference type="InterPro" id="IPR036291">
    <property type="entry name" value="NAD(P)-bd_dom_sf"/>
</dbReference>
<evidence type="ECO:0000313" key="5">
    <source>
        <dbReference type="EMBL" id="QVI21176.1"/>
    </source>
</evidence>
<dbReference type="SUPFAM" id="SSF51735">
    <property type="entry name" value="NAD(P)-binding Rossmann-fold domains"/>
    <property type="match status" value="1"/>
</dbReference>
<organism evidence="5 6">
    <name type="scientific">Nocardia tengchongensis</name>
    <dbReference type="NCBI Taxonomy" id="2055889"/>
    <lineage>
        <taxon>Bacteria</taxon>
        <taxon>Bacillati</taxon>
        <taxon>Actinomycetota</taxon>
        <taxon>Actinomycetes</taxon>
        <taxon>Mycobacteriales</taxon>
        <taxon>Nocardiaceae</taxon>
        <taxon>Nocardia</taxon>
    </lineage>
</organism>
<evidence type="ECO:0000313" key="6">
    <source>
        <dbReference type="Proteomes" id="UP000683310"/>
    </source>
</evidence>
<dbReference type="PANTHER" id="PTHR43477:SF4">
    <property type="entry name" value="DEHYDROGENASE_REDUCTASE SDR FAMILY MEMBER 6"/>
    <property type="match status" value="1"/>
</dbReference>
<reference evidence="5 6" key="1">
    <citation type="submission" date="2021-04" db="EMBL/GenBank/DDBJ databases">
        <title>Nocardia tengchongensis.</title>
        <authorList>
            <person name="Zhuang k."/>
            <person name="Ran Y."/>
            <person name="Li W."/>
        </authorList>
    </citation>
    <scope>NUCLEOTIDE SEQUENCE [LARGE SCALE GENOMIC DNA]</scope>
    <source>
        <strain evidence="5 6">CFH S0057</strain>
    </source>
</reference>
<name>A0ABX8CMJ5_9NOCA</name>
<dbReference type="PRINTS" id="PR00081">
    <property type="entry name" value="GDHRDH"/>
</dbReference>
<dbReference type="NCBIfam" id="NF004779">
    <property type="entry name" value="PRK06125.1"/>
    <property type="match status" value="1"/>
</dbReference>
<dbReference type="Proteomes" id="UP000683310">
    <property type="component" value="Chromosome"/>
</dbReference>
<sequence>MELALTGRTALITGASAGIGAEIARVLAAEGCRLHLAARGKERLEELAERLRAVHDVEVHTHPADLRVAADIERLANIDGPLDILVNNAGDVPGGSLTAVDEQAWRQGWELKVFGYINLSRLVYARMKDQGKGVVVNVIGAAGERPDAEYIAGSTANAALMAFTRALGSRSWRDGLRVVGINPGPVATARITELIEKNARFAEIAADFPFGRPAHPREIADMAAFLASDRSGYTTGTVVTIDGGLSLI</sequence>
<gene>
    <name evidence="5" type="ORF">KHQ06_35070</name>
</gene>
<evidence type="ECO:0000256" key="1">
    <source>
        <dbReference type="ARBA" id="ARBA00006484"/>
    </source>
</evidence>
<evidence type="ECO:0000256" key="3">
    <source>
        <dbReference type="ARBA" id="ARBA00023027"/>
    </source>
</evidence>
<accession>A0ABX8CMJ5</accession>
<dbReference type="InterPro" id="IPR051122">
    <property type="entry name" value="SDR_DHRS6-like"/>
</dbReference>
<dbReference type="PANTHER" id="PTHR43477">
    <property type="entry name" value="DIHYDROANTICAPSIN 7-DEHYDROGENASE"/>
    <property type="match status" value="1"/>
</dbReference>
<dbReference type="Pfam" id="PF13561">
    <property type="entry name" value="adh_short_C2"/>
    <property type="match status" value="1"/>
</dbReference>
<keyword evidence="6" id="KW-1185">Reference proteome</keyword>
<keyword evidence="2" id="KW-0560">Oxidoreductase</keyword>
<keyword evidence="3" id="KW-0520">NAD</keyword>
<proteinExistence type="inferred from homology"/>